<evidence type="ECO:0000313" key="2">
    <source>
        <dbReference type="EMBL" id="PLX16928.1"/>
    </source>
</evidence>
<feature type="domain" description="VWFA" evidence="1">
    <location>
        <begin position="82"/>
        <end position="259"/>
    </location>
</feature>
<dbReference type="InterPro" id="IPR036465">
    <property type="entry name" value="vWFA_dom_sf"/>
</dbReference>
<dbReference type="Pfam" id="PF00092">
    <property type="entry name" value="VWA"/>
    <property type="match status" value="1"/>
</dbReference>
<name>A0A2N5ZE37_MUIH1</name>
<dbReference type="Pfam" id="PF13768">
    <property type="entry name" value="VWA_3"/>
    <property type="match status" value="1"/>
</dbReference>
<dbReference type="EMBL" id="PKTG01000100">
    <property type="protein sequence ID" value="PLX16928.1"/>
    <property type="molecule type" value="Genomic_DNA"/>
</dbReference>
<proteinExistence type="predicted"/>
<dbReference type="InterPro" id="IPR002035">
    <property type="entry name" value="VWF_A"/>
</dbReference>
<organism evidence="2 3">
    <name type="scientific">Muiribacterium halophilum</name>
    <dbReference type="NCBI Taxonomy" id="2053465"/>
    <lineage>
        <taxon>Bacteria</taxon>
        <taxon>Candidatus Muiribacteriota</taxon>
        <taxon>Candidatus Muiribacteriia</taxon>
        <taxon>Candidatus Muiribacteriales</taxon>
        <taxon>Candidatus Muiribacteriaceae</taxon>
        <taxon>Candidatus Muiribacterium</taxon>
    </lineage>
</organism>
<evidence type="ECO:0000313" key="3">
    <source>
        <dbReference type="Proteomes" id="UP000234857"/>
    </source>
</evidence>
<dbReference type="SMART" id="SM00327">
    <property type="entry name" value="VWA"/>
    <property type="match status" value="2"/>
</dbReference>
<dbReference type="AlphaFoldDB" id="A0A2N5ZE37"/>
<dbReference type="Proteomes" id="UP000234857">
    <property type="component" value="Unassembled WGS sequence"/>
</dbReference>
<accession>A0A2N5ZE37</accession>
<evidence type="ECO:0000259" key="1">
    <source>
        <dbReference type="PROSITE" id="PS50234"/>
    </source>
</evidence>
<dbReference type="PROSITE" id="PS50234">
    <property type="entry name" value="VWFA"/>
    <property type="match status" value="1"/>
</dbReference>
<gene>
    <name evidence="2" type="ORF">C0601_08820</name>
</gene>
<comment type="caution">
    <text evidence="2">The sequence shown here is derived from an EMBL/GenBank/DDBJ whole genome shotgun (WGS) entry which is preliminary data.</text>
</comment>
<reference evidence="2 3" key="1">
    <citation type="submission" date="2017-11" db="EMBL/GenBank/DDBJ databases">
        <title>Genome-resolved metagenomics identifies genetic mobility, metabolic interactions, and unexpected diversity in perchlorate-reducing communities.</title>
        <authorList>
            <person name="Barnum T.P."/>
            <person name="Figueroa I.A."/>
            <person name="Carlstrom C.I."/>
            <person name="Lucas L.N."/>
            <person name="Engelbrektson A.L."/>
            <person name="Coates J.D."/>
        </authorList>
    </citation>
    <scope>NUCLEOTIDE SEQUENCE [LARGE SCALE GENOMIC DNA]</scope>
    <source>
        <strain evidence="2">BM706</strain>
    </source>
</reference>
<dbReference type="SUPFAM" id="SSF53300">
    <property type="entry name" value="vWA-like"/>
    <property type="match status" value="2"/>
</dbReference>
<sequence length="587" mass="67793">MNFKKTTVFFIVIFVLVLHSWCETGLVIRKDSYNKSNNEFFQRLSYFQDNGGMKNDIPDNRLVPFITAVVEPQLIEDREPFKLVILLDTSASVKTEKERSIGLFMDILDKTPDNSVKAYATFSNRMRVFKRPESAEPENIKEHLEKIDFKGPTAYFDSIYYALDLFDEGAPLEKKLLVVVSDGIDEVNVGSAQLMSVYSMKDCIDKANKKGVKCLTLALGTERRSEYNLKGIAEGTEAKMITDTKSFSNFLEDMLRDRFTIILDDPFLKDQLYTREVNISVNYKGDTLNILSEIDMKNKDRKFPDDVFSVYKEYRISLEDIIIDSPKIILTAYAYRYGKNTNAPKVEDIKVSVRCQVSPYKVDRGKDPHNIALLLDKSGSMERLWDKYLELISVFNLKVQDNERIHLYSFDSNLKRIPGNKFDVNPFLIRKNVIPKGSTALFDSLFKEVLELYSVKGQKSILLLSDGIDQRYEMDKAPMSKKKLKDVKWALKDSKIPLYAMTFHKEANHFVLKQLSIYSGGKYFYSPTEKSIDEFFSSIRKSVSGYYDITFSFPGFILDETKVMTEILYFKDKEEQDSCSRLYTINP</sequence>
<protein>
    <recommendedName>
        <fullName evidence="1">VWFA domain-containing protein</fullName>
    </recommendedName>
</protein>
<dbReference type="Gene3D" id="3.40.50.410">
    <property type="entry name" value="von Willebrand factor, type A domain"/>
    <property type="match status" value="2"/>
</dbReference>
<dbReference type="CDD" id="cd00198">
    <property type="entry name" value="vWFA"/>
    <property type="match status" value="2"/>
</dbReference>